<feature type="non-terminal residue" evidence="1">
    <location>
        <position position="97"/>
    </location>
</feature>
<proteinExistence type="predicted"/>
<reference evidence="1" key="1">
    <citation type="submission" date="2021-06" db="EMBL/GenBank/DDBJ databases">
        <authorList>
            <person name="Kallberg Y."/>
            <person name="Tangrot J."/>
            <person name="Rosling A."/>
        </authorList>
    </citation>
    <scope>NUCLEOTIDE SEQUENCE</scope>
    <source>
        <strain evidence="1">CL356</strain>
    </source>
</reference>
<accession>A0ACA9QJF9</accession>
<gene>
    <name evidence="1" type="ORF">ACOLOM_LOCUS12906</name>
</gene>
<keyword evidence="2" id="KW-1185">Reference proteome</keyword>
<organism evidence="1 2">
    <name type="scientific">Acaulospora colombiana</name>
    <dbReference type="NCBI Taxonomy" id="27376"/>
    <lineage>
        <taxon>Eukaryota</taxon>
        <taxon>Fungi</taxon>
        <taxon>Fungi incertae sedis</taxon>
        <taxon>Mucoromycota</taxon>
        <taxon>Glomeromycotina</taxon>
        <taxon>Glomeromycetes</taxon>
        <taxon>Diversisporales</taxon>
        <taxon>Acaulosporaceae</taxon>
        <taxon>Acaulospora</taxon>
    </lineage>
</organism>
<dbReference type="Proteomes" id="UP000789525">
    <property type="component" value="Unassembled WGS sequence"/>
</dbReference>
<dbReference type="EMBL" id="CAJVPT010055352">
    <property type="protein sequence ID" value="CAG8755017.1"/>
    <property type="molecule type" value="Genomic_DNA"/>
</dbReference>
<sequence length="97" mass="10554">AVISLFQSLPALVEARLHGFTKLTKRSFDAALMYCSNLRVLAITGGTGSLGSDTLRSLIPFDGPLRDVSLTGRNLRFIDLSFQNIDDMLARDVTALP</sequence>
<evidence type="ECO:0000313" key="1">
    <source>
        <dbReference type="EMBL" id="CAG8755017.1"/>
    </source>
</evidence>
<protein>
    <submittedName>
        <fullName evidence="1">6191_t:CDS:1</fullName>
    </submittedName>
</protein>
<comment type="caution">
    <text evidence="1">The sequence shown here is derived from an EMBL/GenBank/DDBJ whole genome shotgun (WGS) entry which is preliminary data.</text>
</comment>
<feature type="non-terminal residue" evidence="1">
    <location>
        <position position="1"/>
    </location>
</feature>
<evidence type="ECO:0000313" key="2">
    <source>
        <dbReference type="Proteomes" id="UP000789525"/>
    </source>
</evidence>
<name>A0ACA9QJF9_9GLOM</name>